<evidence type="ECO:0000256" key="1">
    <source>
        <dbReference type="ARBA" id="ARBA00004148"/>
    </source>
</evidence>
<proteinExistence type="predicted"/>
<comment type="subunit">
    <text evidence="6">Component of the PI(3,5)P2 regulatory complex at least composed of ATG18, SAC/FIG4, FAB1 and VAC14.</text>
</comment>
<evidence type="ECO:0000256" key="7">
    <source>
        <dbReference type="SAM" id="MobiDB-lite"/>
    </source>
</evidence>
<keyword evidence="2" id="KW-0926">Vacuole</keyword>
<reference evidence="9" key="1">
    <citation type="submission" date="2023-03" db="EMBL/GenBank/DDBJ databases">
        <authorList>
            <person name="Julca I."/>
        </authorList>
    </citation>
    <scope>NUCLEOTIDE SEQUENCE</scope>
</reference>
<evidence type="ECO:0000256" key="6">
    <source>
        <dbReference type="ARBA" id="ARBA00023464"/>
    </source>
</evidence>
<sequence length="832" mass="94841">MGEEQLQQQHQQEEEVQVVTAEEEVKKPSRTDLQRQSSHQFNYFHKYRLYRTHSNFYMVGYDKSKTFWKVLKIDRLEPCELNLFEDPTTYSLYEFHDLFTRIHIGNEPVGGLEFVTTCYGIVGFVRFLGPYHMILITKRKKVGKICGHAVYSIAKTMMIPVPNSTVLSNLAYSKNENRYKKLLCAVDLTKDFYFSYTYNIMLSVQKNLGNHESLGDLYETMFVWNEYLTREIRSQLQNTRWTVALIFGFFEQVKILESGRSSILTLVARRSRHNAGTRFLRRGVNEKGYVANDVETEQIVYEDVCDTCSTPITSIVQNRGSIPLFWSQETSRLYLKPDIILSRKDPSYEATRRHFEDLAERYGNPIIIMNLVKTNEKKPRESILRAKFIDAIEFINKDLPGKNHLKFLHWDLNKSSKECPGVLGRIVGVASNALNLTGFFYCEKGLTFSSDALMNSSYFEDNTQEEINETRSTTLEELVGEVDHKISGESGFFNQKPVMFQNGVLRTNCIDCLDRTNAAQYAYGLVALGRQLYALGLLDDFNINLDSALAEKLMKLYEEMGDTLALQYGGSTAHKKIFSEKRGHWKAATQSHEFLRTLQRYYSNAYMDAQKQDAIDVFLGNFRPQHGKPALWEPHSGPYDLGAHISDFADEISRFMKRSLSDGSILCQSKSVEDPNVELDQDDLQSGRGLLGSTSEIAVCESEDFSRHTPSVSCKHMYPISEPGIESDVMCVDGRDTLDFSNFMDIDLLSSSGNSIEDETYEGSTLISASSSDFATYANANQFKDERNSSAYASSSGFKGGQQSSSQIQVGAELMENYSEKFISWIDGDMFF</sequence>
<evidence type="ECO:0000256" key="3">
    <source>
        <dbReference type="ARBA" id="ARBA00022801"/>
    </source>
</evidence>
<dbReference type="Proteomes" id="UP001161247">
    <property type="component" value="Chromosome 7"/>
</dbReference>
<dbReference type="GO" id="GO:0005774">
    <property type="term" value="C:vacuolar membrane"/>
    <property type="evidence" value="ECO:0007669"/>
    <property type="project" value="UniProtKB-SubCell"/>
</dbReference>
<keyword evidence="10" id="KW-1185">Reference proteome</keyword>
<dbReference type="PROSITE" id="PS50275">
    <property type="entry name" value="SAC"/>
    <property type="match status" value="1"/>
</dbReference>
<gene>
    <name evidence="9" type="ORF">OLC1_LOCUS21223</name>
</gene>
<evidence type="ECO:0000256" key="5">
    <source>
        <dbReference type="ARBA" id="ARBA00023337"/>
    </source>
</evidence>
<dbReference type="InterPro" id="IPR002013">
    <property type="entry name" value="SAC_dom"/>
</dbReference>
<evidence type="ECO:0000256" key="4">
    <source>
        <dbReference type="ARBA" id="ARBA00023136"/>
    </source>
</evidence>
<name>A0AAV1E3H7_OLDCO</name>
<feature type="region of interest" description="Disordered" evidence="7">
    <location>
        <begin position="1"/>
        <end position="34"/>
    </location>
</feature>
<comment type="catalytic activity">
    <reaction evidence="5">
        <text>a 1,2-diacyl-sn-glycero-3-phospho-(1D-myo-inositol-3,5-bisphosphate) + H2O = a 1,2-diacyl-sn-glycero-3-phospho-(1D-myo-inositol-3-phosphate) + phosphate</text>
        <dbReference type="Rhea" id="RHEA:32955"/>
        <dbReference type="ChEBI" id="CHEBI:15377"/>
        <dbReference type="ChEBI" id="CHEBI:43474"/>
        <dbReference type="ChEBI" id="CHEBI:57923"/>
        <dbReference type="ChEBI" id="CHEBI:58088"/>
    </reaction>
</comment>
<protein>
    <submittedName>
        <fullName evidence="9">OLC1v1015216C1</fullName>
    </submittedName>
</protein>
<organism evidence="9 10">
    <name type="scientific">Oldenlandia corymbosa var. corymbosa</name>
    <dbReference type="NCBI Taxonomy" id="529605"/>
    <lineage>
        <taxon>Eukaryota</taxon>
        <taxon>Viridiplantae</taxon>
        <taxon>Streptophyta</taxon>
        <taxon>Embryophyta</taxon>
        <taxon>Tracheophyta</taxon>
        <taxon>Spermatophyta</taxon>
        <taxon>Magnoliopsida</taxon>
        <taxon>eudicotyledons</taxon>
        <taxon>Gunneridae</taxon>
        <taxon>Pentapetalae</taxon>
        <taxon>asterids</taxon>
        <taxon>lamiids</taxon>
        <taxon>Gentianales</taxon>
        <taxon>Rubiaceae</taxon>
        <taxon>Rubioideae</taxon>
        <taxon>Spermacoceae</taxon>
        <taxon>Hedyotis-Oldenlandia complex</taxon>
        <taxon>Oldenlandia</taxon>
    </lineage>
</organism>
<dbReference type="Pfam" id="PF02383">
    <property type="entry name" value="Syja_N"/>
    <property type="match status" value="1"/>
</dbReference>
<dbReference type="EMBL" id="OX459124">
    <property type="protein sequence ID" value="CAI9114484.1"/>
    <property type="molecule type" value="Genomic_DNA"/>
</dbReference>
<evidence type="ECO:0000313" key="10">
    <source>
        <dbReference type="Proteomes" id="UP001161247"/>
    </source>
</evidence>
<feature type="compositionally biased region" description="Low complexity" evidence="7">
    <location>
        <begin position="1"/>
        <end position="10"/>
    </location>
</feature>
<keyword evidence="3" id="KW-0378">Hydrolase</keyword>
<accession>A0AAV1E3H7</accession>
<evidence type="ECO:0000313" key="9">
    <source>
        <dbReference type="EMBL" id="CAI9114484.1"/>
    </source>
</evidence>
<dbReference type="PANTHER" id="PTHR45738:SF3">
    <property type="entry name" value="OS03G0182400 PROTEIN"/>
    <property type="match status" value="1"/>
</dbReference>
<dbReference type="InterPro" id="IPR043573">
    <property type="entry name" value="Fig4-like"/>
</dbReference>
<dbReference type="AlphaFoldDB" id="A0AAV1E3H7"/>
<dbReference type="GO" id="GO:0043813">
    <property type="term" value="F:phosphatidylinositol-3,5-bisphosphate 5-phosphatase activity"/>
    <property type="evidence" value="ECO:0007669"/>
    <property type="project" value="InterPro"/>
</dbReference>
<dbReference type="PANTHER" id="PTHR45738">
    <property type="entry name" value="POLYPHOSPHOINOSITIDE PHOSPHATASE"/>
    <property type="match status" value="1"/>
</dbReference>
<comment type="subcellular location">
    <subcellularLocation>
        <location evidence="1">Vacuole membrane</location>
        <topology evidence="1">Peripheral membrane protein</topology>
    </subcellularLocation>
</comment>
<keyword evidence="4" id="KW-0472">Membrane</keyword>
<feature type="compositionally biased region" description="Basic and acidic residues" evidence="7">
    <location>
        <begin position="23"/>
        <end position="33"/>
    </location>
</feature>
<dbReference type="GO" id="GO:0046856">
    <property type="term" value="P:phosphatidylinositol dephosphorylation"/>
    <property type="evidence" value="ECO:0007669"/>
    <property type="project" value="InterPro"/>
</dbReference>
<evidence type="ECO:0000256" key="2">
    <source>
        <dbReference type="ARBA" id="ARBA00022554"/>
    </source>
</evidence>
<evidence type="ECO:0000259" key="8">
    <source>
        <dbReference type="PROSITE" id="PS50275"/>
    </source>
</evidence>
<feature type="domain" description="SAC" evidence="8">
    <location>
        <begin position="183"/>
        <end position="570"/>
    </location>
</feature>